<evidence type="ECO:0000256" key="1">
    <source>
        <dbReference type="SAM" id="Phobius"/>
    </source>
</evidence>
<evidence type="ECO:0000313" key="3">
    <source>
        <dbReference type="Proteomes" id="UP001150904"/>
    </source>
</evidence>
<reference evidence="2" key="1">
    <citation type="submission" date="2022-12" db="EMBL/GenBank/DDBJ databases">
        <authorList>
            <person name="Petersen C."/>
        </authorList>
    </citation>
    <scope>NUCLEOTIDE SEQUENCE</scope>
    <source>
        <strain evidence="2">IBT 15544</strain>
    </source>
</reference>
<dbReference type="AlphaFoldDB" id="A0A9W9J6Z8"/>
<name>A0A9W9J6Z8_9EURO</name>
<proteinExistence type="predicted"/>
<keyword evidence="1" id="KW-0472">Membrane</keyword>
<reference evidence="2" key="2">
    <citation type="journal article" date="2023" name="IMA Fungus">
        <title>Comparative genomic study of the Penicillium genus elucidates a diverse pangenome and 15 lateral gene transfer events.</title>
        <authorList>
            <person name="Petersen C."/>
            <person name="Sorensen T."/>
            <person name="Nielsen M.R."/>
            <person name="Sondergaard T.E."/>
            <person name="Sorensen J.L."/>
            <person name="Fitzpatrick D.A."/>
            <person name="Frisvad J.C."/>
            <person name="Nielsen K.L."/>
        </authorList>
    </citation>
    <scope>NUCLEOTIDE SEQUENCE</scope>
    <source>
        <strain evidence="2">IBT 15544</strain>
    </source>
</reference>
<sequence length="166" mass="19486">MSSAAVKREASPDRGLELVYRVREQIPPSQQSSPRDEKCVRKADYLFGNPTYFTVLHADWVDTSTLSYTHLYKDLQSTPCLRFQPGRCLLLPRHFTREEKSKKQVRERLIHVKSWLMSITLVITVFYNGRFPQPNSPVTTWPRIHLVVRQRVPRRKMPLKRIPLDG</sequence>
<dbReference type="EMBL" id="JAPQKR010000016">
    <property type="protein sequence ID" value="KAJ5190752.1"/>
    <property type="molecule type" value="Genomic_DNA"/>
</dbReference>
<dbReference type="GeneID" id="83184094"/>
<gene>
    <name evidence="2" type="ORF">N7498_009737</name>
</gene>
<protein>
    <submittedName>
        <fullName evidence="2">Uncharacterized protein</fullName>
    </submittedName>
</protein>
<dbReference type="Proteomes" id="UP001150904">
    <property type="component" value="Unassembled WGS sequence"/>
</dbReference>
<keyword evidence="1" id="KW-1133">Transmembrane helix</keyword>
<accession>A0A9W9J6Z8</accession>
<keyword evidence="1" id="KW-0812">Transmembrane</keyword>
<organism evidence="2 3">
    <name type="scientific">Penicillium cinerascens</name>
    <dbReference type="NCBI Taxonomy" id="70096"/>
    <lineage>
        <taxon>Eukaryota</taxon>
        <taxon>Fungi</taxon>
        <taxon>Dikarya</taxon>
        <taxon>Ascomycota</taxon>
        <taxon>Pezizomycotina</taxon>
        <taxon>Eurotiomycetes</taxon>
        <taxon>Eurotiomycetidae</taxon>
        <taxon>Eurotiales</taxon>
        <taxon>Aspergillaceae</taxon>
        <taxon>Penicillium</taxon>
    </lineage>
</organism>
<feature type="transmembrane region" description="Helical" evidence="1">
    <location>
        <begin position="109"/>
        <end position="127"/>
    </location>
</feature>
<comment type="caution">
    <text evidence="2">The sequence shown here is derived from an EMBL/GenBank/DDBJ whole genome shotgun (WGS) entry which is preliminary data.</text>
</comment>
<keyword evidence="3" id="KW-1185">Reference proteome</keyword>
<dbReference type="RefSeq" id="XP_058303692.1">
    <property type="nucleotide sequence ID" value="XM_058456793.1"/>
</dbReference>
<evidence type="ECO:0000313" key="2">
    <source>
        <dbReference type="EMBL" id="KAJ5190752.1"/>
    </source>
</evidence>